<proteinExistence type="predicted"/>
<dbReference type="PATRIC" id="fig|476652.3.peg.2285"/>
<feature type="transmembrane region" description="Helical" evidence="1">
    <location>
        <begin position="5"/>
        <end position="24"/>
    </location>
</feature>
<keyword evidence="1" id="KW-0472">Membrane</keyword>
<dbReference type="EMBL" id="LDZY01000007">
    <property type="protein sequence ID" value="KLU65576.1"/>
    <property type="molecule type" value="Genomic_DNA"/>
</dbReference>
<organism evidence="2 3">
    <name type="scientific">Desulfosporosinus acididurans</name>
    <dbReference type="NCBI Taxonomy" id="476652"/>
    <lineage>
        <taxon>Bacteria</taxon>
        <taxon>Bacillati</taxon>
        <taxon>Bacillota</taxon>
        <taxon>Clostridia</taxon>
        <taxon>Eubacteriales</taxon>
        <taxon>Desulfitobacteriaceae</taxon>
        <taxon>Desulfosporosinus</taxon>
    </lineage>
</organism>
<dbReference type="AlphaFoldDB" id="A0A0J1ILJ3"/>
<evidence type="ECO:0008006" key="4">
    <source>
        <dbReference type="Google" id="ProtNLM"/>
    </source>
</evidence>
<dbReference type="PANTHER" id="PTHR37309">
    <property type="entry name" value="SLR0284 PROTEIN"/>
    <property type="match status" value="1"/>
</dbReference>
<sequence length="111" mass="12331">MKRPIYRILVNTLVFLVAAQFLPIHASSPLHYLGAGLILWIVNLLIRPVLIVLTIPLNLLTLGIFTLIINTWMIMLTSGLVPGFYVRGFGAAFTISLMVSLANWGIKRINS</sequence>
<evidence type="ECO:0000313" key="3">
    <source>
        <dbReference type="Proteomes" id="UP000036356"/>
    </source>
</evidence>
<keyword evidence="1" id="KW-1133">Transmembrane helix</keyword>
<dbReference type="InterPro" id="IPR007165">
    <property type="entry name" value="Phage_holin_4_2"/>
</dbReference>
<feature type="transmembrane region" description="Helical" evidence="1">
    <location>
        <begin position="30"/>
        <end position="50"/>
    </location>
</feature>
<feature type="transmembrane region" description="Helical" evidence="1">
    <location>
        <begin position="57"/>
        <end position="78"/>
    </location>
</feature>
<dbReference type="Pfam" id="PF04020">
    <property type="entry name" value="Phage_holin_4_2"/>
    <property type="match status" value="1"/>
</dbReference>
<dbReference type="PANTHER" id="PTHR37309:SF1">
    <property type="entry name" value="SLR0284 PROTEIN"/>
    <property type="match status" value="1"/>
</dbReference>
<comment type="caution">
    <text evidence="2">The sequence shown here is derived from an EMBL/GenBank/DDBJ whole genome shotgun (WGS) entry which is preliminary data.</text>
</comment>
<keyword evidence="3" id="KW-1185">Reference proteome</keyword>
<name>A0A0J1ILJ3_9FIRM</name>
<keyword evidence="1" id="KW-0812">Transmembrane</keyword>
<dbReference type="Proteomes" id="UP000036356">
    <property type="component" value="Unassembled WGS sequence"/>
</dbReference>
<dbReference type="RefSeq" id="WP_047810082.1">
    <property type="nucleotide sequence ID" value="NZ_LDZY01000007.1"/>
</dbReference>
<reference evidence="2 3" key="1">
    <citation type="submission" date="2015-06" db="EMBL/GenBank/DDBJ databases">
        <title>Draft genome of the moderately acidophilic sulfate reducer Candidatus Desulfosporosinus acididurans strain M1.</title>
        <authorList>
            <person name="Poehlein A."/>
            <person name="Petzsch P."/>
            <person name="Johnson B.D."/>
            <person name="Schloemann M."/>
            <person name="Daniel R."/>
            <person name="Muehling M."/>
        </authorList>
    </citation>
    <scope>NUCLEOTIDE SEQUENCE [LARGE SCALE GENOMIC DNA]</scope>
    <source>
        <strain evidence="2 3">M1</strain>
    </source>
</reference>
<dbReference type="STRING" id="476652.DEAC_c22060"/>
<feature type="transmembrane region" description="Helical" evidence="1">
    <location>
        <begin position="84"/>
        <end position="106"/>
    </location>
</feature>
<evidence type="ECO:0000256" key="1">
    <source>
        <dbReference type="SAM" id="Phobius"/>
    </source>
</evidence>
<protein>
    <recommendedName>
        <fullName evidence="4">Phage holin family protein</fullName>
    </recommendedName>
</protein>
<accession>A0A0J1ILJ3</accession>
<evidence type="ECO:0000313" key="2">
    <source>
        <dbReference type="EMBL" id="KLU65576.1"/>
    </source>
</evidence>
<gene>
    <name evidence="2" type="ORF">DEAC_c22060</name>
</gene>